<evidence type="ECO:0008006" key="2">
    <source>
        <dbReference type="Google" id="ProtNLM"/>
    </source>
</evidence>
<comment type="caution">
    <text evidence="1">The sequence shown here is derived from an EMBL/GenBank/DDBJ whole genome shotgun (WGS) entry which is preliminary data.</text>
</comment>
<name>A0A7V2F499_UNCEI</name>
<dbReference type="Proteomes" id="UP000886069">
    <property type="component" value="Unassembled WGS sequence"/>
</dbReference>
<protein>
    <recommendedName>
        <fullName evidence="2">Peptidase S8</fullName>
    </recommendedName>
</protein>
<proteinExistence type="predicted"/>
<gene>
    <name evidence="1" type="ORF">ENO08_07705</name>
</gene>
<accession>A0A7V2F499</accession>
<dbReference type="AlphaFoldDB" id="A0A7V2F499"/>
<evidence type="ECO:0000313" key="1">
    <source>
        <dbReference type="EMBL" id="HER44328.1"/>
    </source>
</evidence>
<feature type="non-terminal residue" evidence="1">
    <location>
        <position position="206"/>
    </location>
</feature>
<reference evidence="1" key="1">
    <citation type="journal article" date="2020" name="mSystems">
        <title>Genome- and Community-Level Interaction Insights into Carbon Utilization and Element Cycling Functions of Hydrothermarchaeota in Hydrothermal Sediment.</title>
        <authorList>
            <person name="Zhou Z."/>
            <person name="Liu Y."/>
            <person name="Xu W."/>
            <person name="Pan J."/>
            <person name="Luo Z.H."/>
            <person name="Li M."/>
        </authorList>
    </citation>
    <scope>NUCLEOTIDE SEQUENCE [LARGE SCALE GENOMIC DNA]</scope>
    <source>
        <strain evidence="1">SpSt-1233</strain>
    </source>
</reference>
<organism evidence="1">
    <name type="scientific">Eiseniibacteriota bacterium</name>
    <dbReference type="NCBI Taxonomy" id="2212470"/>
    <lineage>
        <taxon>Bacteria</taxon>
        <taxon>Candidatus Eiseniibacteriota</taxon>
    </lineage>
</organism>
<dbReference type="EMBL" id="DSEC01000557">
    <property type="protein sequence ID" value="HER44328.1"/>
    <property type="molecule type" value="Genomic_DNA"/>
</dbReference>
<sequence>MILFHVSAVIFVLVLFLFASVVVSPLYAQKAETGKLDWTLHRLIVEYERAGKDQAMRLASRNGLEVRLVEGESFIPVVLEAIRPAGSAGIDLARLEALGFRVDAVSRSFVRILAPVSGLRALSKLDDISRARVPTRAKPVDIGYGSIVSQSVGLTGADELQGIGFAGQGAKVAVVDLGFIGLADAIAAGELPPGTVALKGNQTGID</sequence>